<dbReference type="PIRSF" id="PIRSF018266">
    <property type="entry name" value="FecR"/>
    <property type="match status" value="1"/>
</dbReference>
<keyword evidence="4" id="KW-1185">Reference proteome</keyword>
<reference evidence="4" key="1">
    <citation type="journal article" date="2019" name="Int. J. Syst. Evol. Microbiol.">
        <title>The Global Catalogue of Microorganisms (GCM) 10K type strain sequencing project: providing services to taxonomists for standard genome sequencing and annotation.</title>
        <authorList>
            <consortium name="The Broad Institute Genomics Platform"/>
            <consortium name="The Broad Institute Genome Sequencing Center for Infectious Disease"/>
            <person name="Wu L."/>
            <person name="Ma J."/>
        </authorList>
    </citation>
    <scope>NUCLEOTIDE SEQUENCE [LARGE SCALE GENOMIC DNA]</scope>
    <source>
        <strain evidence="4">KACC 12508</strain>
    </source>
</reference>
<protein>
    <submittedName>
        <fullName evidence="3">FecR domain-containing protein</fullName>
    </submittedName>
</protein>
<evidence type="ECO:0000259" key="2">
    <source>
        <dbReference type="Pfam" id="PF16220"/>
    </source>
</evidence>
<dbReference type="Proteomes" id="UP001596542">
    <property type="component" value="Unassembled WGS sequence"/>
</dbReference>
<organism evidence="3 4">
    <name type="scientific">Herminiimonas glaciei</name>
    <dbReference type="NCBI Taxonomy" id="523788"/>
    <lineage>
        <taxon>Bacteria</taxon>
        <taxon>Pseudomonadati</taxon>
        <taxon>Pseudomonadota</taxon>
        <taxon>Betaproteobacteria</taxon>
        <taxon>Burkholderiales</taxon>
        <taxon>Oxalobacteraceae</taxon>
        <taxon>Herminiimonas</taxon>
    </lineage>
</organism>
<dbReference type="Gene3D" id="2.60.120.1440">
    <property type="match status" value="1"/>
</dbReference>
<proteinExistence type="predicted"/>
<dbReference type="InterPro" id="IPR006860">
    <property type="entry name" value="FecR"/>
</dbReference>
<dbReference type="InterPro" id="IPR012373">
    <property type="entry name" value="Ferrdict_sens_TM"/>
</dbReference>
<dbReference type="PANTHER" id="PTHR30273">
    <property type="entry name" value="PERIPLASMIC SIGNAL SENSOR AND SIGMA FACTOR ACTIVATOR FECR-RELATED"/>
    <property type="match status" value="1"/>
</dbReference>
<feature type="domain" description="FecR N-terminal" evidence="2">
    <location>
        <begin position="19"/>
        <end position="61"/>
    </location>
</feature>
<comment type="caution">
    <text evidence="3">The sequence shown here is derived from an EMBL/GenBank/DDBJ whole genome shotgun (WGS) entry which is preliminary data.</text>
</comment>
<dbReference type="EMBL" id="JBHTBU010000001">
    <property type="protein sequence ID" value="MFC7287118.1"/>
    <property type="molecule type" value="Genomic_DNA"/>
</dbReference>
<dbReference type="Pfam" id="PF04773">
    <property type="entry name" value="FecR"/>
    <property type="match status" value="1"/>
</dbReference>
<dbReference type="RefSeq" id="WP_382270234.1">
    <property type="nucleotide sequence ID" value="NZ_JBHTBU010000001.1"/>
</dbReference>
<dbReference type="InterPro" id="IPR032623">
    <property type="entry name" value="FecR_N"/>
</dbReference>
<gene>
    <name evidence="3" type="ORF">ACFQPC_03625</name>
</gene>
<dbReference type="Pfam" id="PF16220">
    <property type="entry name" value="DUF4880"/>
    <property type="match status" value="1"/>
</dbReference>
<sequence>MSAFTPTASAPAVTDPIVEAAIDWIICLRSGDAGPVQHEAFKQWRLQDVRHDTAIRHLEQVLGTFDGLPASSYVRSSARRALLKSPDRRKLLRNTLALLLVGSGTGLLAQRITPLNTVTADLRTSTGQRKHMQLADGSQIWLNARSAADIDFDESTRRIHLRSGEIVVDVAADAQRPFIVESAEGSMRALGTRFLVRQEEGATVLAVLHSAVRIDAKDGASRTLVAGETARFDQSQITAIDTASGAAAAWVDGFIEVHDRPLREVIAAMRPYRSGFLRVTPQAGALRVTGTFPLDDSKRTLAALAETLPIVIRSRTDYWISIELQDSAS</sequence>
<name>A0ABW2I7Y3_9BURK</name>
<accession>A0ABW2I7Y3</accession>
<dbReference type="PANTHER" id="PTHR30273:SF2">
    <property type="entry name" value="PROTEIN FECR"/>
    <property type="match status" value="1"/>
</dbReference>
<evidence type="ECO:0000313" key="3">
    <source>
        <dbReference type="EMBL" id="MFC7287118.1"/>
    </source>
</evidence>
<feature type="domain" description="FecR protein" evidence="1">
    <location>
        <begin position="121"/>
        <end position="213"/>
    </location>
</feature>
<evidence type="ECO:0000313" key="4">
    <source>
        <dbReference type="Proteomes" id="UP001596542"/>
    </source>
</evidence>
<evidence type="ECO:0000259" key="1">
    <source>
        <dbReference type="Pfam" id="PF04773"/>
    </source>
</evidence>